<dbReference type="CDD" id="cd05825">
    <property type="entry name" value="LbH_wcaF_like"/>
    <property type="match status" value="1"/>
</dbReference>
<dbReference type="STRING" id="1123071.SAMN02745181_3499"/>
<dbReference type="Proteomes" id="UP000184510">
    <property type="component" value="Unassembled WGS sequence"/>
</dbReference>
<dbReference type="FunCoup" id="A0A1M6QYI2">
    <property type="interactions" value="27"/>
</dbReference>
<dbReference type="OrthoDB" id="9812571at2"/>
<evidence type="ECO:0000313" key="4">
    <source>
        <dbReference type="Proteomes" id="UP000184510"/>
    </source>
</evidence>
<dbReference type="InterPro" id="IPR011004">
    <property type="entry name" value="Trimer_LpxA-like_sf"/>
</dbReference>
<sequence>MHQSNRYSYSVICLRTKLARLIWLCTYHVLFRLSPTLGCQWWRRFLLRVFGAKLSKGANIYPSAKVWAPWNLVMHENSCLASGVDCYNVALITLGNSSTVSQRSYLCTASHDIESESHQLIHSPITIESNAWVCAEAFVGPGVTVGEGAVLAARSVAVRDLEPWGVYGGNPAKFLKERQIKR</sequence>
<organism evidence="3 4">
    <name type="scientific">Rubritalea squalenifaciens DSM 18772</name>
    <dbReference type="NCBI Taxonomy" id="1123071"/>
    <lineage>
        <taxon>Bacteria</taxon>
        <taxon>Pseudomonadati</taxon>
        <taxon>Verrucomicrobiota</taxon>
        <taxon>Verrucomicrobiia</taxon>
        <taxon>Verrucomicrobiales</taxon>
        <taxon>Rubritaleaceae</taxon>
        <taxon>Rubritalea</taxon>
    </lineage>
</organism>
<reference evidence="3 4" key="1">
    <citation type="submission" date="2016-11" db="EMBL/GenBank/DDBJ databases">
        <authorList>
            <person name="Jaros S."/>
            <person name="Januszkiewicz K."/>
            <person name="Wedrychowicz H."/>
        </authorList>
    </citation>
    <scope>NUCLEOTIDE SEQUENCE [LARGE SCALE GENOMIC DNA]</scope>
    <source>
        <strain evidence="3 4">DSM 18772</strain>
    </source>
</reference>
<keyword evidence="4" id="KW-1185">Reference proteome</keyword>
<proteinExistence type="inferred from homology"/>
<dbReference type="PANTHER" id="PTHR23416">
    <property type="entry name" value="SIALIC ACID SYNTHASE-RELATED"/>
    <property type="match status" value="1"/>
</dbReference>
<evidence type="ECO:0000256" key="2">
    <source>
        <dbReference type="ARBA" id="ARBA00022679"/>
    </source>
</evidence>
<dbReference type="InParanoid" id="A0A1M6QYI2"/>
<accession>A0A1M6QYI2</accession>
<keyword evidence="2 3" id="KW-0808">Transferase</keyword>
<dbReference type="Gene3D" id="2.160.10.10">
    <property type="entry name" value="Hexapeptide repeat proteins"/>
    <property type="match status" value="1"/>
</dbReference>
<name>A0A1M6QYI2_9BACT</name>
<dbReference type="GO" id="GO:0008374">
    <property type="term" value="F:O-acyltransferase activity"/>
    <property type="evidence" value="ECO:0007669"/>
    <property type="project" value="TreeGrafter"/>
</dbReference>
<comment type="similarity">
    <text evidence="1">Belongs to the transferase hexapeptide repeat family.</text>
</comment>
<protein>
    <submittedName>
        <fullName evidence="3">Putative colanic acid biosynthesis acetyltransferase WcaF</fullName>
    </submittedName>
</protein>
<dbReference type="PANTHER" id="PTHR23416:SF23">
    <property type="entry name" value="ACETYLTRANSFERASE C18B11.09C-RELATED"/>
    <property type="match status" value="1"/>
</dbReference>
<evidence type="ECO:0000313" key="3">
    <source>
        <dbReference type="EMBL" id="SHK25285.1"/>
    </source>
</evidence>
<dbReference type="EMBL" id="FQYR01000007">
    <property type="protein sequence ID" value="SHK25285.1"/>
    <property type="molecule type" value="Genomic_DNA"/>
</dbReference>
<dbReference type="SUPFAM" id="SSF51161">
    <property type="entry name" value="Trimeric LpxA-like enzymes"/>
    <property type="match status" value="1"/>
</dbReference>
<evidence type="ECO:0000256" key="1">
    <source>
        <dbReference type="ARBA" id="ARBA00007274"/>
    </source>
</evidence>
<gene>
    <name evidence="3" type="ORF">SAMN02745181_3499</name>
</gene>
<dbReference type="AlphaFoldDB" id="A0A1M6QYI2"/>
<dbReference type="GO" id="GO:0005829">
    <property type="term" value="C:cytosol"/>
    <property type="evidence" value="ECO:0007669"/>
    <property type="project" value="TreeGrafter"/>
</dbReference>
<dbReference type="InterPro" id="IPR051159">
    <property type="entry name" value="Hexapeptide_acetyltransf"/>
</dbReference>